<dbReference type="Proteomes" id="UP000886188">
    <property type="component" value="Unassembled WGS sequence"/>
</dbReference>
<dbReference type="EMBL" id="DRGM01000110">
    <property type="protein sequence ID" value="HEA16779.1"/>
    <property type="molecule type" value="Genomic_DNA"/>
</dbReference>
<comment type="caution">
    <text evidence="3">The sequence shown here is derived from an EMBL/GenBank/DDBJ whole genome shotgun (WGS) entry which is preliminary data.</text>
</comment>
<dbReference type="InterPro" id="IPR039420">
    <property type="entry name" value="WalR-like"/>
</dbReference>
<sequence length="195" mass="21790">MRQSVFITEAELISPHWQAAYPECEISNKQPNNITADTILWILAGSPDWLNIVQKHSKSRIPVIVMTKELNMAELCAALQMGARGYVEAFANQVIIEQVAETVIRGGIWLPGQLLSNLVGVLSKQPITYQHPCDLTLLTKRERQVVDIVVTGASNKVVAKQLSITERTVKEHMSSIFNKLKVRDRMQLMLAVKGS</sequence>
<dbReference type="CDD" id="cd06170">
    <property type="entry name" value="LuxR_C_like"/>
    <property type="match status" value="1"/>
</dbReference>
<dbReference type="RefSeq" id="WP_304182129.1">
    <property type="nucleotide sequence ID" value="NZ_DRGM01000110.1"/>
</dbReference>
<dbReference type="PRINTS" id="PR00038">
    <property type="entry name" value="HTHLUXR"/>
</dbReference>
<evidence type="ECO:0000256" key="1">
    <source>
        <dbReference type="ARBA" id="ARBA00023125"/>
    </source>
</evidence>
<accession>A0A7V1GER1</accession>
<name>A0A7V1GER1_9GAMM</name>
<dbReference type="InterPro" id="IPR000792">
    <property type="entry name" value="Tscrpt_reg_LuxR_C"/>
</dbReference>
<proteinExistence type="predicted"/>
<dbReference type="AlphaFoldDB" id="A0A7V1GER1"/>
<dbReference type="InterPro" id="IPR016032">
    <property type="entry name" value="Sig_transdc_resp-reg_C-effctor"/>
</dbReference>
<evidence type="ECO:0000313" key="3">
    <source>
        <dbReference type="EMBL" id="HEA16779.1"/>
    </source>
</evidence>
<dbReference type="SMART" id="SM00421">
    <property type="entry name" value="HTH_LUXR"/>
    <property type="match status" value="1"/>
</dbReference>
<gene>
    <name evidence="3" type="ORF">ENH88_10115</name>
</gene>
<reference evidence="3" key="1">
    <citation type="journal article" date="2020" name="mSystems">
        <title>Genome- and Community-Level Interaction Insights into Carbon Utilization and Element Cycling Functions of Hydrothermarchaeota in Hydrothermal Sediment.</title>
        <authorList>
            <person name="Zhou Z."/>
            <person name="Liu Y."/>
            <person name="Xu W."/>
            <person name="Pan J."/>
            <person name="Luo Z.H."/>
            <person name="Li M."/>
        </authorList>
    </citation>
    <scope>NUCLEOTIDE SEQUENCE [LARGE SCALE GENOMIC DNA]</scope>
    <source>
        <strain evidence="3">HyVt-346</strain>
    </source>
</reference>
<keyword evidence="1" id="KW-0238">DNA-binding</keyword>
<dbReference type="PANTHER" id="PTHR43214:SF38">
    <property type="entry name" value="NITRATE_NITRITE RESPONSE REGULATOR PROTEIN NARL"/>
    <property type="match status" value="1"/>
</dbReference>
<feature type="domain" description="HTH luxR-type" evidence="2">
    <location>
        <begin position="131"/>
        <end position="195"/>
    </location>
</feature>
<dbReference type="GO" id="GO:0006355">
    <property type="term" value="P:regulation of DNA-templated transcription"/>
    <property type="evidence" value="ECO:0007669"/>
    <property type="project" value="InterPro"/>
</dbReference>
<dbReference type="PANTHER" id="PTHR43214">
    <property type="entry name" value="TWO-COMPONENT RESPONSE REGULATOR"/>
    <property type="match status" value="1"/>
</dbReference>
<dbReference type="PROSITE" id="PS00622">
    <property type="entry name" value="HTH_LUXR_1"/>
    <property type="match status" value="1"/>
</dbReference>
<protein>
    <submittedName>
        <fullName evidence="3">Response regulator transcription factor</fullName>
    </submittedName>
</protein>
<organism evidence="3">
    <name type="scientific">Pseudoalteromonas prydzensis</name>
    <dbReference type="NCBI Taxonomy" id="182141"/>
    <lineage>
        <taxon>Bacteria</taxon>
        <taxon>Pseudomonadati</taxon>
        <taxon>Pseudomonadota</taxon>
        <taxon>Gammaproteobacteria</taxon>
        <taxon>Alteromonadales</taxon>
        <taxon>Pseudoalteromonadaceae</taxon>
        <taxon>Pseudoalteromonas</taxon>
    </lineage>
</organism>
<dbReference type="GO" id="GO:0003677">
    <property type="term" value="F:DNA binding"/>
    <property type="evidence" value="ECO:0007669"/>
    <property type="project" value="UniProtKB-KW"/>
</dbReference>
<evidence type="ECO:0000259" key="2">
    <source>
        <dbReference type="PROSITE" id="PS50043"/>
    </source>
</evidence>
<dbReference type="Pfam" id="PF00196">
    <property type="entry name" value="GerE"/>
    <property type="match status" value="1"/>
</dbReference>
<dbReference type="PROSITE" id="PS50043">
    <property type="entry name" value="HTH_LUXR_2"/>
    <property type="match status" value="1"/>
</dbReference>
<dbReference type="SUPFAM" id="SSF46894">
    <property type="entry name" value="C-terminal effector domain of the bipartite response regulators"/>
    <property type="match status" value="1"/>
</dbReference>
<dbReference type="Gene3D" id="3.40.50.2300">
    <property type="match status" value="1"/>
</dbReference>